<reference evidence="2 3" key="1">
    <citation type="journal article" date="2024" name="G3 (Bethesda)">
        <title>Genome assembly of Hibiscus sabdariffa L. provides insights into metabolisms of medicinal natural products.</title>
        <authorList>
            <person name="Kim T."/>
        </authorList>
    </citation>
    <scope>NUCLEOTIDE SEQUENCE [LARGE SCALE GENOMIC DNA]</scope>
    <source>
        <strain evidence="2">TK-2024</strain>
        <tissue evidence="2">Old leaves</tissue>
    </source>
</reference>
<protein>
    <submittedName>
        <fullName evidence="2">Uncharacterized protein</fullName>
    </submittedName>
</protein>
<evidence type="ECO:0000313" key="3">
    <source>
        <dbReference type="Proteomes" id="UP001472677"/>
    </source>
</evidence>
<keyword evidence="3" id="KW-1185">Reference proteome</keyword>
<name>A0ABR2FF91_9ROSI</name>
<dbReference type="EMBL" id="JBBPBM010000006">
    <property type="protein sequence ID" value="KAK8579471.1"/>
    <property type="molecule type" value="Genomic_DNA"/>
</dbReference>
<feature type="compositionally biased region" description="Basic and acidic residues" evidence="1">
    <location>
        <begin position="157"/>
        <end position="168"/>
    </location>
</feature>
<feature type="region of interest" description="Disordered" evidence="1">
    <location>
        <begin position="137"/>
        <end position="181"/>
    </location>
</feature>
<evidence type="ECO:0000313" key="2">
    <source>
        <dbReference type="EMBL" id="KAK8579471.1"/>
    </source>
</evidence>
<feature type="region of interest" description="Disordered" evidence="1">
    <location>
        <begin position="112"/>
        <end position="131"/>
    </location>
</feature>
<proteinExistence type="predicted"/>
<comment type="caution">
    <text evidence="2">The sequence shown here is derived from an EMBL/GenBank/DDBJ whole genome shotgun (WGS) entry which is preliminary data.</text>
</comment>
<evidence type="ECO:0000256" key="1">
    <source>
        <dbReference type="SAM" id="MobiDB-lite"/>
    </source>
</evidence>
<accession>A0ABR2FF91</accession>
<dbReference type="Proteomes" id="UP001472677">
    <property type="component" value="Unassembled WGS sequence"/>
</dbReference>
<sequence>MMLLGSLDPGILPTLVNPAALSSMMQAPGLNHGASDMQDSMVMHTAPTHGLSLLKPVVVSPTVCKKLLTTPKGLNGNATSDAKNLDAIKTVMKTTLLLNFVAADLDHVAPRRVSNSHRRRSLHPNDGNKVENIEVATLSHKRSRHEKHQPSSSTKRSRSETDLVDATKDTPMNLEMAVAAK</sequence>
<gene>
    <name evidence="2" type="ORF">V6N12_069796</name>
</gene>
<organism evidence="2 3">
    <name type="scientific">Hibiscus sabdariffa</name>
    <name type="common">roselle</name>
    <dbReference type="NCBI Taxonomy" id="183260"/>
    <lineage>
        <taxon>Eukaryota</taxon>
        <taxon>Viridiplantae</taxon>
        <taxon>Streptophyta</taxon>
        <taxon>Embryophyta</taxon>
        <taxon>Tracheophyta</taxon>
        <taxon>Spermatophyta</taxon>
        <taxon>Magnoliopsida</taxon>
        <taxon>eudicotyledons</taxon>
        <taxon>Gunneridae</taxon>
        <taxon>Pentapetalae</taxon>
        <taxon>rosids</taxon>
        <taxon>malvids</taxon>
        <taxon>Malvales</taxon>
        <taxon>Malvaceae</taxon>
        <taxon>Malvoideae</taxon>
        <taxon>Hibiscus</taxon>
    </lineage>
</organism>